<protein>
    <recommendedName>
        <fullName evidence="10">Cation/H+ exchanger domain-containing protein</fullName>
    </recommendedName>
</protein>
<dbReference type="Proteomes" id="UP000799757">
    <property type="component" value="Unassembled WGS sequence"/>
</dbReference>
<dbReference type="GO" id="GO:0006814">
    <property type="term" value="P:sodium ion transport"/>
    <property type="evidence" value="ECO:0007669"/>
    <property type="project" value="UniProtKB-KW"/>
</dbReference>
<evidence type="ECO:0000256" key="4">
    <source>
        <dbReference type="ARBA" id="ARBA00023065"/>
    </source>
</evidence>
<dbReference type="GO" id="GO:0015297">
    <property type="term" value="F:antiporter activity"/>
    <property type="evidence" value="ECO:0007669"/>
    <property type="project" value="UniProtKB-KW"/>
</dbReference>
<gene>
    <name evidence="8" type="ORF">K505DRAFT_323808</name>
</gene>
<evidence type="ECO:0000313" key="8">
    <source>
        <dbReference type="EMBL" id="KAF2795772.1"/>
    </source>
</evidence>
<dbReference type="AlphaFoldDB" id="A0A6A6XH78"/>
<evidence type="ECO:0008006" key="10">
    <source>
        <dbReference type="Google" id="ProtNLM"/>
    </source>
</evidence>
<dbReference type="PANTHER" id="PTHR43562:SF3">
    <property type="entry name" value="SODIUM ION_PROTON EXCHANGER (EUROFUNG)"/>
    <property type="match status" value="1"/>
</dbReference>
<organism evidence="8 9">
    <name type="scientific">Melanomma pulvis-pyrius CBS 109.77</name>
    <dbReference type="NCBI Taxonomy" id="1314802"/>
    <lineage>
        <taxon>Eukaryota</taxon>
        <taxon>Fungi</taxon>
        <taxon>Dikarya</taxon>
        <taxon>Ascomycota</taxon>
        <taxon>Pezizomycotina</taxon>
        <taxon>Dothideomycetes</taxon>
        <taxon>Pleosporomycetidae</taxon>
        <taxon>Pleosporales</taxon>
        <taxon>Melanommataceae</taxon>
        <taxon>Melanomma</taxon>
    </lineage>
</organism>
<dbReference type="OrthoDB" id="1288932at2759"/>
<feature type="transmembrane region" description="Helical" evidence="7">
    <location>
        <begin position="203"/>
        <end position="221"/>
    </location>
</feature>
<keyword evidence="1" id="KW-0813">Transport</keyword>
<keyword evidence="3" id="KW-0915">Sodium</keyword>
<dbReference type="PANTHER" id="PTHR43562">
    <property type="entry name" value="NAPA-TYPE SODIUM/HYDROGEN ANTIPORTER"/>
    <property type="match status" value="1"/>
</dbReference>
<reference evidence="8" key="1">
    <citation type="journal article" date="2020" name="Stud. Mycol.">
        <title>101 Dothideomycetes genomes: a test case for predicting lifestyles and emergence of pathogens.</title>
        <authorList>
            <person name="Haridas S."/>
            <person name="Albert R."/>
            <person name="Binder M."/>
            <person name="Bloem J."/>
            <person name="Labutti K."/>
            <person name="Salamov A."/>
            <person name="Andreopoulos B."/>
            <person name="Baker S."/>
            <person name="Barry K."/>
            <person name="Bills G."/>
            <person name="Bluhm B."/>
            <person name="Cannon C."/>
            <person name="Castanera R."/>
            <person name="Culley D."/>
            <person name="Daum C."/>
            <person name="Ezra D."/>
            <person name="Gonzalez J."/>
            <person name="Henrissat B."/>
            <person name="Kuo A."/>
            <person name="Liang C."/>
            <person name="Lipzen A."/>
            <person name="Lutzoni F."/>
            <person name="Magnuson J."/>
            <person name="Mondo S."/>
            <person name="Nolan M."/>
            <person name="Ohm R."/>
            <person name="Pangilinan J."/>
            <person name="Park H.-J."/>
            <person name="Ramirez L."/>
            <person name="Alfaro M."/>
            <person name="Sun H."/>
            <person name="Tritt A."/>
            <person name="Yoshinaga Y."/>
            <person name="Zwiers L.-H."/>
            <person name="Turgeon B."/>
            <person name="Goodwin S."/>
            <person name="Spatafora J."/>
            <person name="Crous P."/>
            <person name="Grigoriev I."/>
        </authorList>
    </citation>
    <scope>NUCLEOTIDE SEQUENCE</scope>
    <source>
        <strain evidence="8">CBS 109.77</strain>
    </source>
</reference>
<evidence type="ECO:0000256" key="3">
    <source>
        <dbReference type="ARBA" id="ARBA00023053"/>
    </source>
</evidence>
<evidence type="ECO:0000313" key="9">
    <source>
        <dbReference type="Proteomes" id="UP000799757"/>
    </source>
</evidence>
<keyword evidence="2" id="KW-0050">Antiport</keyword>
<feature type="transmembrane region" description="Helical" evidence="7">
    <location>
        <begin position="233"/>
        <end position="252"/>
    </location>
</feature>
<feature type="transmembrane region" description="Helical" evidence="7">
    <location>
        <begin position="368"/>
        <end position="391"/>
    </location>
</feature>
<feature type="non-terminal residue" evidence="8">
    <location>
        <position position="419"/>
    </location>
</feature>
<feature type="region of interest" description="Disordered" evidence="6">
    <location>
        <begin position="283"/>
        <end position="323"/>
    </location>
</feature>
<evidence type="ECO:0000256" key="2">
    <source>
        <dbReference type="ARBA" id="ARBA00022449"/>
    </source>
</evidence>
<sequence>MMDDVVGLVMVQVISNLGTNFNTITVVRPILVSLAFAILVPLACSFLLKPITLSLNHYRQTHPAARISTCLQFRYTALAIHTALLVALVAGASYAGTSNLFAAYIAGATISWWDNEVPHPTGCTSTEQANPAEERTSRTEPTPGEYVPLEQSTTTYSRDEIHGIQEADVATRNARTQPTKDLLVEEIETTGTAVYERYYQQPVSRILQTFFFASIGFSIPISRMFSGDIVWRGIVYAMLMTLGKLVCGLWLVRFSVGPVKYGLLGVMSKVKLLPFPYLWGKTSTSPRTARMSNEFKSERGTPGVQPSAASTNEPSHTPSPPHPFSLQPSLILALAMTARGEIGFLISAVAESGGVFASATDRGSESDIFLVVTWAIVLCTIIGPLGAGFCVRRVRALEERKEQEQEGAGRDVLGVWGVG</sequence>
<evidence type="ECO:0000256" key="5">
    <source>
        <dbReference type="ARBA" id="ARBA00023201"/>
    </source>
</evidence>
<feature type="transmembrane region" description="Helical" evidence="7">
    <location>
        <begin position="73"/>
        <end position="95"/>
    </location>
</feature>
<keyword evidence="7" id="KW-0472">Membrane</keyword>
<keyword evidence="4" id="KW-0406">Ion transport</keyword>
<dbReference type="InterPro" id="IPR038770">
    <property type="entry name" value="Na+/solute_symporter_sf"/>
</dbReference>
<keyword evidence="5" id="KW-0739">Sodium transport</keyword>
<accession>A0A6A6XH78</accession>
<keyword evidence="9" id="KW-1185">Reference proteome</keyword>
<dbReference type="Gene3D" id="1.20.1530.20">
    <property type="match status" value="2"/>
</dbReference>
<evidence type="ECO:0000256" key="7">
    <source>
        <dbReference type="SAM" id="Phobius"/>
    </source>
</evidence>
<name>A0A6A6XH78_9PLEO</name>
<feature type="transmembrane region" description="Helical" evidence="7">
    <location>
        <begin position="30"/>
        <end position="52"/>
    </location>
</feature>
<keyword evidence="7" id="KW-1133">Transmembrane helix</keyword>
<keyword evidence="7" id="KW-0812">Transmembrane</keyword>
<evidence type="ECO:0000256" key="6">
    <source>
        <dbReference type="SAM" id="MobiDB-lite"/>
    </source>
</evidence>
<feature type="region of interest" description="Disordered" evidence="6">
    <location>
        <begin position="121"/>
        <end position="148"/>
    </location>
</feature>
<dbReference type="EMBL" id="MU001848">
    <property type="protein sequence ID" value="KAF2795772.1"/>
    <property type="molecule type" value="Genomic_DNA"/>
</dbReference>
<evidence type="ECO:0000256" key="1">
    <source>
        <dbReference type="ARBA" id="ARBA00022448"/>
    </source>
</evidence>
<proteinExistence type="predicted"/>